<keyword evidence="7" id="KW-0131">Cell cycle</keyword>
<gene>
    <name evidence="11" type="ORF">OCTVUL_1B030633</name>
</gene>
<sequence length="988" mass="112732">MAHPQQESSGGRRKNPCEVEDDEEDGKNLAQRSHLAGESSGCISYPASLTGDNRIATSPHILNNNNHNIQLNSIMDHLKTRFSMLCKSLKVSESMCKKAMNHWEELWLNHQKVFHDSPAEAWFGCALYKCIIDSRSGYCDLDPYVFTITDLLKAVDVKVKDFFNYMSRLQEVQSSSQAVNTHLQQLMKRYIITSPMFALFQRIFPQIFKQNSKNVLNQKVKSDTVQSKRKLCWILFLLCKSSYMNGNAEMISYVHMLICIVHYVATQTTADMLNSPYDELQKSSTDPNSTEMLSQLAEDFRTSYKELQPVQNAVAEFVNSIVLYTNGNLDVDETEKIYLKSYQASGDINELLFLVNDPIVVTSTPIKNRKPSPRPEDSVVAPLTPVRSALTVVQQLWKILEEIPEDPRELLKDYIDSSNASMVTSISDRIEKYRKIFEKSFTDVKGQDPDTKRFASERFQIIVKLYLHIFNSLLISEQRRVGRASLVTMFRSDDLHKALMACSAEVILMTYNVSLNNVESQNIQPDFAFPWVLKVFDLEAFCLFLVLESVLKLENKLPGEICRHIQKIEQDILDCYAWKEGRSVFEISNEDLENLLEAKNGENATNLMMTPTKNNPNNSCFYHYYYTTPEKMPMNSESNGQMVVVPSSPNSSNTQRSRAIKQFFTKVCHLAFKRLSRLCESLEVSPELTQKVWTCLVHCIIHNRELLRNRHLDQIMVCCLYGICRVVHQEIKFKTIVNVSKEISLAQQEIFKVILIQDGRTDSIVGFYNNVYLPTMKTYILQFEPNKQTTPPLSSTPKSCVTSSPVFSVAGKKNFHVSYAKSPLFKTQGQLTPRTDQLYCFVEGVGSAEKLRNINDTIAQSRAQKRLQFDNLDNDSTRNTAKRPRDGMDASTNRSETNTWKDPSFKPPTPVSSRVSTTPAKESAEKKEQSSPMPRYMSSALKKTQRFLQFDDIQPASENEVNSSADSRPGSLAVDSSQKERKENTMEK</sequence>
<evidence type="ECO:0000256" key="1">
    <source>
        <dbReference type="ARBA" id="ARBA00004123"/>
    </source>
</evidence>
<feature type="region of interest" description="Disordered" evidence="8">
    <location>
        <begin position="869"/>
        <end position="988"/>
    </location>
</feature>
<comment type="subcellular location">
    <subcellularLocation>
        <location evidence="1">Nucleus</location>
    </subcellularLocation>
</comment>
<accession>A0AA36ASM8</accession>
<dbReference type="Gene3D" id="1.10.472.10">
    <property type="entry name" value="Cyclin-like"/>
    <property type="match status" value="2"/>
</dbReference>
<feature type="compositionally biased region" description="Polar residues" evidence="8">
    <location>
        <begin position="911"/>
        <end position="920"/>
    </location>
</feature>
<dbReference type="GO" id="GO:0006357">
    <property type="term" value="P:regulation of transcription by RNA polymerase II"/>
    <property type="evidence" value="ECO:0007669"/>
    <property type="project" value="InterPro"/>
</dbReference>
<keyword evidence="12" id="KW-1185">Reference proteome</keyword>
<dbReference type="InterPro" id="IPR024599">
    <property type="entry name" value="RB_N"/>
</dbReference>
<feature type="compositionally biased region" description="Basic and acidic residues" evidence="8">
    <location>
        <begin position="977"/>
        <end position="988"/>
    </location>
</feature>
<evidence type="ECO:0000256" key="3">
    <source>
        <dbReference type="ARBA" id="ARBA00022491"/>
    </source>
</evidence>
<dbReference type="AlphaFoldDB" id="A0AA36ASM8"/>
<evidence type="ECO:0000313" key="12">
    <source>
        <dbReference type="Proteomes" id="UP001162480"/>
    </source>
</evidence>
<dbReference type="GO" id="GO:0000977">
    <property type="term" value="F:RNA polymerase II transcription regulatory region sequence-specific DNA binding"/>
    <property type="evidence" value="ECO:0007669"/>
    <property type="project" value="TreeGrafter"/>
</dbReference>
<organism evidence="11 12">
    <name type="scientific">Octopus vulgaris</name>
    <name type="common">Common octopus</name>
    <dbReference type="NCBI Taxonomy" id="6645"/>
    <lineage>
        <taxon>Eukaryota</taxon>
        <taxon>Metazoa</taxon>
        <taxon>Spiralia</taxon>
        <taxon>Lophotrochozoa</taxon>
        <taxon>Mollusca</taxon>
        <taxon>Cephalopoda</taxon>
        <taxon>Coleoidea</taxon>
        <taxon>Octopodiformes</taxon>
        <taxon>Octopoda</taxon>
        <taxon>Incirrata</taxon>
        <taxon>Octopodidae</taxon>
        <taxon>Octopus</taxon>
    </lineage>
</organism>
<dbReference type="SUPFAM" id="SSF47954">
    <property type="entry name" value="Cyclin-like"/>
    <property type="match status" value="2"/>
</dbReference>
<dbReference type="InterPro" id="IPR036915">
    <property type="entry name" value="Cyclin-like_sf"/>
</dbReference>
<dbReference type="Pfam" id="PF11934">
    <property type="entry name" value="DUF3452"/>
    <property type="match status" value="1"/>
</dbReference>
<evidence type="ECO:0000256" key="4">
    <source>
        <dbReference type="ARBA" id="ARBA00023015"/>
    </source>
</evidence>
<evidence type="ECO:0000259" key="9">
    <source>
        <dbReference type="SMART" id="SM01367"/>
    </source>
</evidence>
<feature type="domain" description="Retinoblastoma-associated protein N-terminal" evidence="9">
    <location>
        <begin position="129"/>
        <end position="267"/>
    </location>
</feature>
<dbReference type="SMART" id="SM01367">
    <property type="entry name" value="DUF3452"/>
    <property type="match status" value="1"/>
</dbReference>
<feature type="region of interest" description="Disordered" evidence="8">
    <location>
        <begin position="1"/>
        <end position="28"/>
    </location>
</feature>
<evidence type="ECO:0000259" key="10">
    <source>
        <dbReference type="SMART" id="SM01368"/>
    </source>
</evidence>
<keyword evidence="6" id="KW-0539">Nucleus</keyword>
<dbReference type="GO" id="GO:0000785">
    <property type="term" value="C:chromatin"/>
    <property type="evidence" value="ECO:0007669"/>
    <property type="project" value="TreeGrafter"/>
</dbReference>
<dbReference type="Pfam" id="PF01857">
    <property type="entry name" value="RB_B"/>
    <property type="match status" value="1"/>
</dbReference>
<feature type="domain" description="Retinoblastoma-associated protein A-box" evidence="10">
    <location>
        <begin position="384"/>
        <end position="588"/>
    </location>
</feature>
<reference evidence="11" key="1">
    <citation type="submission" date="2023-08" db="EMBL/GenBank/DDBJ databases">
        <authorList>
            <person name="Alioto T."/>
            <person name="Alioto T."/>
            <person name="Gomez Garrido J."/>
        </authorList>
    </citation>
    <scope>NUCLEOTIDE SEQUENCE</scope>
</reference>
<dbReference type="SMART" id="SM01368">
    <property type="entry name" value="RB_A"/>
    <property type="match status" value="1"/>
</dbReference>
<evidence type="ECO:0000256" key="6">
    <source>
        <dbReference type="ARBA" id="ARBA00023242"/>
    </source>
</evidence>
<feature type="compositionally biased region" description="Polar residues" evidence="8">
    <location>
        <begin position="956"/>
        <end position="966"/>
    </location>
</feature>
<dbReference type="EMBL" id="OX597816">
    <property type="protein sequence ID" value="CAI9720092.1"/>
    <property type="molecule type" value="Genomic_DNA"/>
</dbReference>
<dbReference type="InterPro" id="IPR028309">
    <property type="entry name" value="RB_fam"/>
</dbReference>
<dbReference type="InterPro" id="IPR015030">
    <property type="entry name" value="RB_C"/>
</dbReference>
<dbReference type="InterPro" id="IPR002719">
    <property type="entry name" value="RB_B"/>
</dbReference>
<proteinExistence type="inferred from homology"/>
<keyword evidence="4" id="KW-0805">Transcription regulation</keyword>
<keyword evidence="5" id="KW-0804">Transcription</keyword>
<dbReference type="PANTHER" id="PTHR13742:SF36">
    <property type="entry name" value="RETINOBLASTOMA-ASSOCIATED PROTEIN"/>
    <property type="match status" value="1"/>
</dbReference>
<dbReference type="InterPro" id="IPR002720">
    <property type="entry name" value="RB_A"/>
</dbReference>
<dbReference type="GO" id="GO:0035189">
    <property type="term" value="C:Rb-E2F complex"/>
    <property type="evidence" value="ECO:0007669"/>
    <property type="project" value="TreeGrafter"/>
</dbReference>
<dbReference type="GO" id="GO:0031175">
    <property type="term" value="P:neuron projection development"/>
    <property type="evidence" value="ECO:0007669"/>
    <property type="project" value="TreeGrafter"/>
</dbReference>
<dbReference type="PANTHER" id="PTHR13742">
    <property type="entry name" value="RETINOBLASTOMA-ASSOCIATED PROTEIN RB -RELATED"/>
    <property type="match status" value="1"/>
</dbReference>
<comment type="similarity">
    <text evidence="2">Belongs to the retinoblastoma protein (RB) family.</text>
</comment>
<dbReference type="Proteomes" id="UP001162480">
    <property type="component" value="Chromosome 3"/>
</dbReference>
<keyword evidence="3" id="KW-0678">Repressor</keyword>
<evidence type="ECO:0000256" key="7">
    <source>
        <dbReference type="ARBA" id="ARBA00023306"/>
    </source>
</evidence>
<evidence type="ECO:0000313" key="11">
    <source>
        <dbReference type="EMBL" id="CAI9720092.1"/>
    </source>
</evidence>
<evidence type="ECO:0000256" key="8">
    <source>
        <dbReference type="SAM" id="MobiDB-lite"/>
    </source>
</evidence>
<protein>
    <submittedName>
        <fullName evidence="11">Retinoblastoma-associated protein-like isoform X2</fullName>
    </submittedName>
</protein>
<evidence type="ECO:0000256" key="2">
    <source>
        <dbReference type="ARBA" id="ARBA00009475"/>
    </source>
</evidence>
<evidence type="ECO:0000256" key="5">
    <source>
        <dbReference type="ARBA" id="ARBA00023163"/>
    </source>
</evidence>
<name>A0AA36ASM8_OCTVU</name>
<feature type="compositionally biased region" description="Polar residues" evidence="8">
    <location>
        <begin position="890"/>
        <end position="901"/>
    </location>
</feature>
<dbReference type="Pfam" id="PF08934">
    <property type="entry name" value="Rb_C"/>
    <property type="match status" value="1"/>
</dbReference>
<dbReference type="GO" id="GO:0048667">
    <property type="term" value="P:cell morphogenesis involved in neuron differentiation"/>
    <property type="evidence" value="ECO:0007669"/>
    <property type="project" value="TreeGrafter"/>
</dbReference>
<dbReference type="GO" id="GO:2000134">
    <property type="term" value="P:negative regulation of G1/S transition of mitotic cell cycle"/>
    <property type="evidence" value="ECO:0007669"/>
    <property type="project" value="TreeGrafter"/>
</dbReference>
<dbReference type="Pfam" id="PF01858">
    <property type="entry name" value="RB_A"/>
    <property type="match status" value="1"/>
</dbReference>
<dbReference type="Gene3D" id="1.10.472.140">
    <property type="match status" value="1"/>
</dbReference>